<dbReference type="OrthoDB" id="1934251at2"/>
<accession>A0A0Q3WV81</accession>
<organism evidence="1 2">
    <name type="scientific">Heyndrickxia shackletonii</name>
    <dbReference type="NCBI Taxonomy" id="157838"/>
    <lineage>
        <taxon>Bacteria</taxon>
        <taxon>Bacillati</taxon>
        <taxon>Bacillota</taxon>
        <taxon>Bacilli</taxon>
        <taxon>Bacillales</taxon>
        <taxon>Bacillaceae</taxon>
        <taxon>Heyndrickxia</taxon>
    </lineage>
</organism>
<dbReference type="PATRIC" id="fig|157838.3.peg.379"/>
<comment type="caution">
    <text evidence="1">The sequence shown here is derived from an EMBL/GenBank/DDBJ whole genome shotgun (WGS) entry which is preliminary data.</text>
</comment>
<sequence length="130" mass="15500">MFLAELNQEEKTAFLELASLIAKIDHSQSIYEDTILNKYKKEMEMDHYKIQGFEMVDILKVFKNERSKNIVLAEILTLIFSDGVFHDLEKESVRFIKQYFGFNSNEYESFKDWVDKIRELANHENYQTLS</sequence>
<dbReference type="RefSeq" id="WP_055738064.1">
    <property type="nucleotide sequence ID" value="NZ_JAAIWL010000007.1"/>
</dbReference>
<evidence type="ECO:0000313" key="1">
    <source>
        <dbReference type="EMBL" id="KQL52383.1"/>
    </source>
</evidence>
<dbReference type="InterPro" id="IPR029024">
    <property type="entry name" value="TerB-like"/>
</dbReference>
<dbReference type="EMBL" id="LJJC01000004">
    <property type="protein sequence ID" value="KQL52383.1"/>
    <property type="molecule type" value="Genomic_DNA"/>
</dbReference>
<evidence type="ECO:0008006" key="3">
    <source>
        <dbReference type="Google" id="ProtNLM"/>
    </source>
</evidence>
<name>A0A0Q3WV81_9BACI</name>
<dbReference type="Proteomes" id="UP000051888">
    <property type="component" value="Unassembled WGS sequence"/>
</dbReference>
<dbReference type="SUPFAM" id="SSF158682">
    <property type="entry name" value="TerB-like"/>
    <property type="match status" value="1"/>
</dbReference>
<dbReference type="AlphaFoldDB" id="A0A0Q3WV81"/>
<dbReference type="Gene3D" id="1.10.3680.10">
    <property type="entry name" value="TerB-like"/>
    <property type="match status" value="1"/>
</dbReference>
<protein>
    <recommendedName>
        <fullName evidence="3">Co-chaperone DjlA N-terminal domain-containing protein</fullName>
    </recommendedName>
</protein>
<reference evidence="1 2" key="1">
    <citation type="submission" date="2015-09" db="EMBL/GenBank/DDBJ databases">
        <title>Genome sequencing project for genomic taxonomy and phylogenomics of Bacillus-like bacteria.</title>
        <authorList>
            <person name="Liu B."/>
            <person name="Wang J."/>
            <person name="Zhu Y."/>
            <person name="Liu G."/>
            <person name="Chen Q."/>
            <person name="Chen Z."/>
            <person name="Lan J."/>
            <person name="Che J."/>
            <person name="Ge C."/>
            <person name="Shi H."/>
            <person name="Pan Z."/>
            <person name="Liu X."/>
        </authorList>
    </citation>
    <scope>NUCLEOTIDE SEQUENCE [LARGE SCALE GENOMIC DNA]</scope>
    <source>
        <strain evidence="1 2">LMG 18435</strain>
    </source>
</reference>
<gene>
    <name evidence="1" type="ORF">AN964_01705</name>
</gene>
<proteinExistence type="predicted"/>
<keyword evidence="2" id="KW-1185">Reference proteome</keyword>
<evidence type="ECO:0000313" key="2">
    <source>
        <dbReference type="Proteomes" id="UP000051888"/>
    </source>
</evidence>
<dbReference type="STRING" id="157838.AN964_01705"/>